<dbReference type="InParanoid" id="A0A067RCV9"/>
<accession>A0A067RCV9</accession>
<gene>
    <name evidence="2" type="ORF">L798_04174</name>
</gene>
<feature type="transmembrane region" description="Helical" evidence="1">
    <location>
        <begin position="89"/>
        <end position="110"/>
    </location>
</feature>
<organism evidence="2 3">
    <name type="scientific">Zootermopsis nevadensis</name>
    <name type="common">Dampwood termite</name>
    <dbReference type="NCBI Taxonomy" id="136037"/>
    <lineage>
        <taxon>Eukaryota</taxon>
        <taxon>Metazoa</taxon>
        <taxon>Ecdysozoa</taxon>
        <taxon>Arthropoda</taxon>
        <taxon>Hexapoda</taxon>
        <taxon>Insecta</taxon>
        <taxon>Pterygota</taxon>
        <taxon>Neoptera</taxon>
        <taxon>Polyneoptera</taxon>
        <taxon>Dictyoptera</taxon>
        <taxon>Blattodea</taxon>
        <taxon>Blattoidea</taxon>
        <taxon>Termitoidae</taxon>
        <taxon>Termopsidae</taxon>
        <taxon>Zootermopsis</taxon>
    </lineage>
</organism>
<evidence type="ECO:0000313" key="3">
    <source>
        <dbReference type="Proteomes" id="UP000027135"/>
    </source>
</evidence>
<reference evidence="2 3" key="1">
    <citation type="journal article" date="2014" name="Nat. Commun.">
        <title>Molecular traces of alternative social organization in a termite genome.</title>
        <authorList>
            <person name="Terrapon N."/>
            <person name="Li C."/>
            <person name="Robertson H.M."/>
            <person name="Ji L."/>
            <person name="Meng X."/>
            <person name="Booth W."/>
            <person name="Chen Z."/>
            <person name="Childers C.P."/>
            <person name="Glastad K.M."/>
            <person name="Gokhale K."/>
            <person name="Gowin J."/>
            <person name="Gronenberg W."/>
            <person name="Hermansen R.A."/>
            <person name="Hu H."/>
            <person name="Hunt B.G."/>
            <person name="Huylmans A.K."/>
            <person name="Khalil S.M."/>
            <person name="Mitchell R.D."/>
            <person name="Munoz-Torres M.C."/>
            <person name="Mustard J.A."/>
            <person name="Pan H."/>
            <person name="Reese J.T."/>
            <person name="Scharf M.E."/>
            <person name="Sun F."/>
            <person name="Vogel H."/>
            <person name="Xiao J."/>
            <person name="Yang W."/>
            <person name="Yang Z."/>
            <person name="Yang Z."/>
            <person name="Zhou J."/>
            <person name="Zhu J."/>
            <person name="Brent C.S."/>
            <person name="Elsik C.G."/>
            <person name="Goodisman M.A."/>
            <person name="Liberles D.A."/>
            <person name="Roe R.M."/>
            <person name="Vargo E.L."/>
            <person name="Vilcinskas A."/>
            <person name="Wang J."/>
            <person name="Bornberg-Bauer E."/>
            <person name="Korb J."/>
            <person name="Zhang G."/>
            <person name="Liebig J."/>
        </authorList>
    </citation>
    <scope>NUCLEOTIDE SEQUENCE [LARGE SCALE GENOMIC DNA]</scope>
    <source>
        <tissue evidence="2">Whole organism</tissue>
    </source>
</reference>
<keyword evidence="1" id="KW-0812">Transmembrane</keyword>
<protein>
    <submittedName>
        <fullName evidence="2">Uncharacterized protein</fullName>
    </submittedName>
</protein>
<keyword evidence="3" id="KW-1185">Reference proteome</keyword>
<evidence type="ECO:0000256" key="1">
    <source>
        <dbReference type="SAM" id="Phobius"/>
    </source>
</evidence>
<evidence type="ECO:0000313" key="2">
    <source>
        <dbReference type="EMBL" id="KDR20798.1"/>
    </source>
</evidence>
<keyword evidence="1" id="KW-1133">Transmembrane helix</keyword>
<proteinExistence type="predicted"/>
<dbReference type="EMBL" id="KK852586">
    <property type="protein sequence ID" value="KDR20798.1"/>
    <property type="molecule type" value="Genomic_DNA"/>
</dbReference>
<keyword evidence="1" id="KW-0472">Membrane</keyword>
<dbReference type="AlphaFoldDB" id="A0A067RCV9"/>
<dbReference type="Proteomes" id="UP000027135">
    <property type="component" value="Unassembled WGS sequence"/>
</dbReference>
<name>A0A067RCV9_ZOONE</name>
<sequence length="121" mass="13857">MYYLLMENPNQQLGGLWYISYRMCINYDHIRDVQIPVPGLGVGLQKDVASHKVAFYVKNMEQELKFMCIVIDKYENWPLNNFPHPSSFILTYQGGIIFTGCLSGAGAVIVSKHQRITRTVL</sequence>